<comment type="caution">
    <text evidence="2">The sequence shown here is derived from an EMBL/GenBank/DDBJ whole genome shotgun (WGS) entry which is preliminary data.</text>
</comment>
<reference evidence="2" key="1">
    <citation type="journal article" date="2019" name="PLoS Negl. Trop. Dis.">
        <title>Revisiting the worldwide diversity of Leptospira species in the environment.</title>
        <authorList>
            <person name="Vincent A.T."/>
            <person name="Schiettekatte O."/>
            <person name="Bourhy P."/>
            <person name="Veyrier F.J."/>
            <person name="Picardeau M."/>
        </authorList>
    </citation>
    <scope>NUCLEOTIDE SEQUENCE [LARGE SCALE GENOMIC DNA]</scope>
    <source>
        <strain evidence="2">201601113</strain>
    </source>
</reference>
<feature type="chain" id="PRO_5021234156" description="Porin" evidence="1">
    <location>
        <begin position="21"/>
        <end position="277"/>
    </location>
</feature>
<evidence type="ECO:0000313" key="2">
    <source>
        <dbReference type="EMBL" id="TGM98461.1"/>
    </source>
</evidence>
<feature type="signal peptide" evidence="1">
    <location>
        <begin position="1"/>
        <end position="20"/>
    </location>
</feature>
<evidence type="ECO:0008006" key="4">
    <source>
        <dbReference type="Google" id="ProtNLM"/>
    </source>
</evidence>
<evidence type="ECO:0000256" key="1">
    <source>
        <dbReference type="SAM" id="SignalP"/>
    </source>
</evidence>
<keyword evidence="1" id="KW-0732">Signal</keyword>
<sequence length="277" mass="31103">MKIIRFISILCFVSAQSIYAQTNNRSSFFFELTYGEGLSYPNSKPYKYDPNVMNKENSYNNLDNSIGNYVWNTGTGPDKAASLYAFDHSPKQKVTGQNYSFLFEYVFKNGIGLGASVNSADFQGSNLTFSRDLVMLGVIALDDTYGNGNLTQNELKNIQINSPYYTYHQNDLLKMRTYGLNVAYHFLENSTFDPYIRFGLAYGNETTGNAKVVQSTVSVGTRYIFGQNFYLLVELSGNNYDGYSKATGNFGQYFGGKEAYAWTLQEYNGKVGIGVKL</sequence>
<proteinExistence type="predicted"/>
<evidence type="ECO:0000313" key="3">
    <source>
        <dbReference type="Proteomes" id="UP000297241"/>
    </source>
</evidence>
<accession>A0A4Z1AI44</accession>
<dbReference type="AlphaFoldDB" id="A0A4Z1AI44"/>
<dbReference type="OrthoDB" id="343573at2"/>
<dbReference type="EMBL" id="RQHS01000018">
    <property type="protein sequence ID" value="TGM98461.1"/>
    <property type="molecule type" value="Genomic_DNA"/>
</dbReference>
<gene>
    <name evidence="2" type="ORF">EHR06_11015</name>
</gene>
<organism evidence="2 3">
    <name type="scientific">Leptospira dzoumogneensis</name>
    <dbReference type="NCBI Taxonomy" id="2484904"/>
    <lineage>
        <taxon>Bacteria</taxon>
        <taxon>Pseudomonadati</taxon>
        <taxon>Spirochaetota</taxon>
        <taxon>Spirochaetia</taxon>
        <taxon>Leptospirales</taxon>
        <taxon>Leptospiraceae</taxon>
        <taxon>Leptospira</taxon>
    </lineage>
</organism>
<dbReference type="RefSeq" id="WP_135757043.1">
    <property type="nucleotide sequence ID" value="NZ_RQHS01000018.1"/>
</dbReference>
<protein>
    <recommendedName>
        <fullName evidence="4">Porin</fullName>
    </recommendedName>
</protein>
<name>A0A4Z1AI44_9LEPT</name>
<keyword evidence="3" id="KW-1185">Reference proteome</keyword>
<dbReference type="Proteomes" id="UP000297241">
    <property type="component" value="Unassembled WGS sequence"/>
</dbReference>